<dbReference type="EMBL" id="PUIN01000012">
    <property type="protein sequence ID" value="PQP01424.1"/>
    <property type="molecule type" value="Genomic_DNA"/>
</dbReference>
<name>A0A2S8HFX9_9PSED</name>
<evidence type="ECO:0000313" key="3">
    <source>
        <dbReference type="Proteomes" id="UP000239687"/>
    </source>
</evidence>
<protein>
    <submittedName>
        <fullName evidence="2">Uncharacterized protein</fullName>
    </submittedName>
</protein>
<dbReference type="AlphaFoldDB" id="A0A2S8HFX9"/>
<gene>
    <name evidence="2" type="ORF">C5612_21290</name>
</gene>
<evidence type="ECO:0000256" key="1">
    <source>
        <dbReference type="SAM" id="MobiDB-lite"/>
    </source>
</evidence>
<comment type="caution">
    <text evidence="2">The sequence shown here is derived from an EMBL/GenBank/DDBJ whole genome shotgun (WGS) entry which is preliminary data.</text>
</comment>
<evidence type="ECO:0000313" key="2">
    <source>
        <dbReference type="EMBL" id="PQP01424.1"/>
    </source>
</evidence>
<feature type="region of interest" description="Disordered" evidence="1">
    <location>
        <begin position="35"/>
        <end position="65"/>
    </location>
</feature>
<feature type="compositionally biased region" description="Basic and acidic residues" evidence="1">
    <location>
        <begin position="47"/>
        <end position="56"/>
    </location>
</feature>
<reference evidence="2 3" key="1">
    <citation type="submission" date="2018-02" db="EMBL/GenBank/DDBJ databases">
        <title>Draft genome sequencing of Pseudomonas frederiksbergensis 11-D3.</title>
        <authorList>
            <person name="Zheng B.-X."/>
        </authorList>
    </citation>
    <scope>NUCLEOTIDE SEQUENCE [LARGE SCALE GENOMIC DNA]</scope>
    <source>
        <strain evidence="2 3">11-D3</strain>
    </source>
</reference>
<accession>A0A2S8HFX9</accession>
<proteinExistence type="predicted"/>
<dbReference type="Proteomes" id="UP000239687">
    <property type="component" value="Unassembled WGS sequence"/>
</dbReference>
<organism evidence="2 3">
    <name type="scientific">Pseudomonas frederiksbergensis</name>
    <dbReference type="NCBI Taxonomy" id="104087"/>
    <lineage>
        <taxon>Bacteria</taxon>
        <taxon>Pseudomonadati</taxon>
        <taxon>Pseudomonadota</taxon>
        <taxon>Gammaproteobacteria</taxon>
        <taxon>Pseudomonadales</taxon>
        <taxon>Pseudomonadaceae</taxon>
        <taxon>Pseudomonas</taxon>
    </lineage>
</organism>
<sequence>MGAWLAREEGTAVFQVLRVIVLRGQATLPQVLRRPAPHKSIQIHPSQLEKRHEQNRNHRCHRSCR</sequence>